<dbReference type="GO" id="GO:0000976">
    <property type="term" value="F:transcription cis-regulatory region binding"/>
    <property type="evidence" value="ECO:0007669"/>
    <property type="project" value="TreeGrafter"/>
</dbReference>
<keyword evidence="2 7" id="KW-0963">Cytoplasm</keyword>
<evidence type="ECO:0000259" key="8">
    <source>
        <dbReference type="PROSITE" id="PS51740"/>
    </source>
</evidence>
<feature type="domain" description="SpoVT-AbrB" evidence="8">
    <location>
        <begin position="20"/>
        <end position="67"/>
    </location>
</feature>
<evidence type="ECO:0000313" key="10">
    <source>
        <dbReference type="Proteomes" id="UP000189883"/>
    </source>
</evidence>
<dbReference type="PROSITE" id="PS51740">
    <property type="entry name" value="SPOVT_ABRB"/>
    <property type="match status" value="2"/>
</dbReference>
<keyword evidence="6 7" id="KW-0804">Transcription</keyword>
<dbReference type="GO" id="GO:0005737">
    <property type="term" value="C:cytoplasm"/>
    <property type="evidence" value="ECO:0007669"/>
    <property type="project" value="UniProtKB-UniRule"/>
</dbReference>
<dbReference type="InterPro" id="IPR035644">
    <property type="entry name" value="MraZ_C"/>
</dbReference>
<dbReference type="PANTHER" id="PTHR34701">
    <property type="entry name" value="TRANSCRIPTIONAL REGULATOR MRAZ"/>
    <property type="match status" value="1"/>
</dbReference>
<proteinExistence type="inferred from homology"/>
<dbReference type="CDD" id="cd16321">
    <property type="entry name" value="MraZ_C"/>
    <property type="match status" value="1"/>
</dbReference>
<keyword evidence="3" id="KW-0677">Repeat</keyword>
<dbReference type="Pfam" id="PF02381">
    <property type="entry name" value="MraZ"/>
    <property type="match status" value="2"/>
</dbReference>
<gene>
    <name evidence="7" type="primary">mraZ</name>
    <name evidence="9" type="ORF">AB406_0936</name>
</gene>
<evidence type="ECO:0000313" key="9">
    <source>
        <dbReference type="EMBL" id="AQY21888.1"/>
    </source>
</evidence>
<dbReference type="SUPFAM" id="SSF89447">
    <property type="entry name" value="AbrB/MazE/MraZ-like"/>
    <property type="match status" value="1"/>
</dbReference>
<dbReference type="InterPro" id="IPR038619">
    <property type="entry name" value="MraZ_sf"/>
</dbReference>
<evidence type="ECO:0000256" key="7">
    <source>
        <dbReference type="HAMAP-Rule" id="MF_01008"/>
    </source>
</evidence>
<comment type="similarity">
    <text evidence="7">Belongs to the MraZ family.</text>
</comment>
<evidence type="ECO:0000256" key="1">
    <source>
        <dbReference type="ARBA" id="ARBA00013860"/>
    </source>
</evidence>
<dbReference type="GO" id="GO:2000143">
    <property type="term" value="P:negative regulation of DNA-templated transcription initiation"/>
    <property type="evidence" value="ECO:0007669"/>
    <property type="project" value="TreeGrafter"/>
</dbReference>
<keyword evidence="5 7" id="KW-0238">DNA-binding</keyword>
<dbReference type="InterPro" id="IPR035642">
    <property type="entry name" value="MraZ_N"/>
</dbReference>
<dbReference type="GO" id="GO:0009295">
    <property type="term" value="C:nucleoid"/>
    <property type="evidence" value="ECO:0007669"/>
    <property type="project" value="UniProtKB-SubCell"/>
</dbReference>
<dbReference type="Proteomes" id="UP000189883">
    <property type="component" value="Chromosome"/>
</dbReference>
<dbReference type="InterPro" id="IPR020603">
    <property type="entry name" value="MraZ_dom"/>
</dbReference>
<dbReference type="CDD" id="cd16320">
    <property type="entry name" value="MraZ_N"/>
    <property type="match status" value="1"/>
</dbReference>
<comment type="subcellular location">
    <subcellularLocation>
        <location evidence="7">Cytoplasm</location>
        <location evidence="7">Nucleoid</location>
    </subcellularLocation>
</comment>
<sequence>MEIFRKYYLFLYPMNYFFETYECKIDDKGRIKLPSALAKLLSETHGKDFVIKRAVFQKCLEVYPVSTWEALMERLNKLNRFVKKNVDFIRVFTAGVKAVEVDKLDRVQIPKDLKDFAGMEKEIVISGVGDFFEIWDKKSYEENIAMKEEDFAGLAEEVMGSDWEGL</sequence>
<organism evidence="9 10">
    <name type="scientific">Riemerella anatipestifer</name>
    <name type="common">Moraxella anatipestifer</name>
    <dbReference type="NCBI Taxonomy" id="34085"/>
    <lineage>
        <taxon>Bacteria</taxon>
        <taxon>Pseudomonadati</taxon>
        <taxon>Bacteroidota</taxon>
        <taxon>Flavobacteriia</taxon>
        <taxon>Flavobacteriales</taxon>
        <taxon>Weeksellaceae</taxon>
        <taxon>Riemerella</taxon>
    </lineage>
</organism>
<evidence type="ECO:0000256" key="6">
    <source>
        <dbReference type="ARBA" id="ARBA00023163"/>
    </source>
</evidence>
<reference evidence="9 10" key="1">
    <citation type="submission" date="2015-06" db="EMBL/GenBank/DDBJ databases">
        <title>R. anatipestifer strain HXb2 is the most virulent strain so far, and the genome sequence would help us uncover the pathogenesis.</title>
        <authorList>
            <person name="Hu Q."/>
            <person name="Qi J."/>
            <person name="Bo H."/>
            <person name="Liu G."/>
            <person name="Tao M."/>
            <person name="Ding Y."/>
            <person name="Xue Y."/>
        </authorList>
    </citation>
    <scope>NUCLEOTIDE SEQUENCE [LARGE SCALE GENOMIC DNA]</scope>
    <source>
        <strain evidence="9 10">HXb2</strain>
    </source>
</reference>
<dbReference type="InterPro" id="IPR037914">
    <property type="entry name" value="SpoVT-AbrB_sf"/>
</dbReference>
<evidence type="ECO:0000256" key="4">
    <source>
        <dbReference type="ARBA" id="ARBA00023015"/>
    </source>
</evidence>
<dbReference type="InterPro" id="IPR007159">
    <property type="entry name" value="SpoVT-AbrB_dom"/>
</dbReference>
<dbReference type="AlphaFoldDB" id="A0A1S7DS45"/>
<evidence type="ECO:0000256" key="3">
    <source>
        <dbReference type="ARBA" id="ARBA00022737"/>
    </source>
</evidence>
<dbReference type="PANTHER" id="PTHR34701:SF1">
    <property type="entry name" value="TRANSCRIPTIONAL REGULATOR MRAZ"/>
    <property type="match status" value="1"/>
</dbReference>
<protein>
    <recommendedName>
        <fullName evidence="1 7">Transcriptional regulator MraZ</fullName>
    </recommendedName>
</protein>
<dbReference type="HAMAP" id="MF_01008">
    <property type="entry name" value="MraZ"/>
    <property type="match status" value="1"/>
</dbReference>
<dbReference type="Gene3D" id="3.40.1550.20">
    <property type="entry name" value="Transcriptional regulator MraZ domain"/>
    <property type="match status" value="1"/>
</dbReference>
<feature type="domain" description="SpoVT-AbrB" evidence="8">
    <location>
        <begin position="96"/>
        <end position="139"/>
    </location>
</feature>
<evidence type="ECO:0000256" key="5">
    <source>
        <dbReference type="ARBA" id="ARBA00023125"/>
    </source>
</evidence>
<dbReference type="NCBIfam" id="TIGR00242">
    <property type="entry name" value="division/cell wall cluster transcriptional repressor MraZ"/>
    <property type="match status" value="1"/>
</dbReference>
<dbReference type="InterPro" id="IPR003444">
    <property type="entry name" value="MraZ"/>
</dbReference>
<accession>A0A1S7DS45</accession>
<dbReference type="GO" id="GO:0003700">
    <property type="term" value="F:DNA-binding transcription factor activity"/>
    <property type="evidence" value="ECO:0007669"/>
    <property type="project" value="UniProtKB-UniRule"/>
</dbReference>
<comment type="subunit">
    <text evidence="7">Forms oligomers.</text>
</comment>
<evidence type="ECO:0000256" key="2">
    <source>
        <dbReference type="ARBA" id="ARBA00022490"/>
    </source>
</evidence>
<dbReference type="EMBL" id="CP011859">
    <property type="protein sequence ID" value="AQY21888.1"/>
    <property type="molecule type" value="Genomic_DNA"/>
</dbReference>
<name>A0A1S7DS45_RIEAN</name>
<dbReference type="RefSeq" id="WP_079207157.1">
    <property type="nucleotide sequence ID" value="NZ_CP011859.1"/>
</dbReference>
<keyword evidence="4 7" id="KW-0805">Transcription regulation</keyword>